<feature type="binding site" evidence="5">
    <location>
        <position position="249"/>
    </location>
    <ligand>
        <name>S-adenosyl-L-methionine</name>
        <dbReference type="ChEBI" id="CHEBI:59789"/>
    </ligand>
</feature>
<gene>
    <name evidence="9" type="ORF">TGBR9_260160</name>
</gene>
<dbReference type="Pfam" id="PF01189">
    <property type="entry name" value="Methyltr_RsmB-F"/>
    <property type="match status" value="1"/>
</dbReference>
<feature type="compositionally biased region" description="Polar residues" evidence="6">
    <location>
        <begin position="542"/>
        <end position="551"/>
    </location>
</feature>
<sequence length="799" mass="84565">MNRGVLFAMAFDFLFGRGTVLGGGQCKRLVVSRLHAAKRANGALTSSGDTGGNGASAETPCARSTPQKRQRNSETAHADRRKKQRSRTSKTETEEGTEAACQEPKEGRETGGLQTMSPEAGDLFPRYLRVAVSRITLQEARRALEASLASSASSPPSSSSSRASFAVSVDPLLPSCGLRVSASAARFLLHHRFVREGLVALQDRASCLAALAAGIGPGDFVLDACAAPGSKTLHALDRLQGRGRLIALERDSKRAATLIRRLLLHGSLQGPYTDPRCRAPLRGSTVPVSAASRAPRDADSSNWRDSKTTKKEEPQPTIYDAYARYASQRPLFFTNVDMSSSSASSSCSSPCSLDSTGGRDSTGLPALLVEVRVTDFLSVSGSEPPFCFVEKMILDPSCSGSGLPLHISTGTRTAASPPRPQEDVPPLPPPSSFSSPPSPPSSPPSSPLSSSVSSPSPSCSFASFSPVPEMSRLSRLSPPPGSLARVRQLSRFQGTLLAHALTTFPKLSVCCYSTCSSYVEENEAVVARVLARLGGPAGASDGANTHAVSSDSETKPAGKETESAGTDDRGTKEEATEAAEEETNSGHWRLRRGGEVDLRWYPSLDLLRQMTLKLADEQGEGDGGQKPVEGREAGGEANVQQGHRLTSQSPKKRGGKTSRNGDNAELRGGEGCGESEAAAWRRALASLGSACIRSSPATHFCRGFFLARLERKVTGDPLPRQAIQGSQKGAANGFRQAGTKTVEGSGTGLSSPEYKRRETDETLVSRAVETQKKKGKKKASGSHAAFQKQRLKKGVIVGM</sequence>
<keyword evidence="7" id="KW-0732">Signal</keyword>
<accession>A0A2T6IGH6</accession>
<feature type="compositionally biased region" description="Polar residues" evidence="6">
    <location>
        <begin position="638"/>
        <end position="649"/>
    </location>
</feature>
<dbReference type="InterPro" id="IPR029063">
    <property type="entry name" value="SAM-dependent_MTases_sf"/>
</dbReference>
<dbReference type="Proteomes" id="UP000244488">
    <property type="component" value="Unassembled WGS sequence"/>
</dbReference>
<dbReference type="SUPFAM" id="SSF53335">
    <property type="entry name" value="S-adenosyl-L-methionine-dependent methyltransferases"/>
    <property type="match status" value="2"/>
</dbReference>
<evidence type="ECO:0000256" key="6">
    <source>
        <dbReference type="SAM" id="MobiDB-lite"/>
    </source>
</evidence>
<feature type="binding site" evidence="5">
    <location>
        <begin position="225"/>
        <end position="231"/>
    </location>
    <ligand>
        <name>S-adenosyl-L-methionine</name>
        <dbReference type="ChEBI" id="CHEBI:59789"/>
    </ligand>
</feature>
<dbReference type="GO" id="GO:0005730">
    <property type="term" value="C:nucleolus"/>
    <property type="evidence" value="ECO:0007669"/>
    <property type="project" value="TreeGrafter"/>
</dbReference>
<dbReference type="PANTHER" id="PTHR22807">
    <property type="entry name" value="NOP2 YEAST -RELATED NOL1/NOP2/FMU SUN DOMAIN-CONTAINING"/>
    <property type="match status" value="1"/>
</dbReference>
<dbReference type="EMBL" id="AFHV02003178">
    <property type="protein sequence ID" value="PUA84436.1"/>
    <property type="molecule type" value="Genomic_DNA"/>
</dbReference>
<dbReference type="VEuPathDB" id="ToxoDB:TGBR9_260160"/>
<evidence type="ECO:0000313" key="9">
    <source>
        <dbReference type="EMBL" id="PUA84436.1"/>
    </source>
</evidence>
<feature type="compositionally biased region" description="Polar residues" evidence="6">
    <location>
        <begin position="738"/>
        <end position="750"/>
    </location>
</feature>
<evidence type="ECO:0000256" key="3">
    <source>
        <dbReference type="ARBA" id="ARBA00022691"/>
    </source>
</evidence>
<dbReference type="PANTHER" id="PTHR22807:SF4">
    <property type="entry name" value="28S RRNA (CYTOSINE-C(5))-METHYLTRANSFERASE"/>
    <property type="match status" value="1"/>
</dbReference>
<feature type="compositionally biased region" description="Basic and acidic residues" evidence="6">
    <location>
        <begin position="552"/>
        <end position="575"/>
    </location>
</feature>
<dbReference type="InterPro" id="IPR049560">
    <property type="entry name" value="MeTrfase_RsmB-F_NOP2_cat"/>
</dbReference>
<evidence type="ECO:0000256" key="1">
    <source>
        <dbReference type="ARBA" id="ARBA00022603"/>
    </source>
</evidence>
<dbReference type="GO" id="GO:0070475">
    <property type="term" value="P:rRNA base methylation"/>
    <property type="evidence" value="ECO:0007669"/>
    <property type="project" value="TreeGrafter"/>
</dbReference>
<keyword evidence="4 5" id="KW-0694">RNA-binding</keyword>
<feature type="compositionally biased region" description="Basic residues" evidence="6">
    <location>
        <begin position="79"/>
        <end position="88"/>
    </location>
</feature>
<organism evidence="9 10">
    <name type="scientific">Toxoplasma gondii TgCATBr9</name>
    <dbReference type="NCBI Taxonomy" id="943120"/>
    <lineage>
        <taxon>Eukaryota</taxon>
        <taxon>Sar</taxon>
        <taxon>Alveolata</taxon>
        <taxon>Apicomplexa</taxon>
        <taxon>Conoidasida</taxon>
        <taxon>Coccidia</taxon>
        <taxon>Eucoccidiorida</taxon>
        <taxon>Eimeriorina</taxon>
        <taxon>Sarcocystidae</taxon>
        <taxon>Toxoplasma</taxon>
    </lineage>
</organism>
<comment type="caution">
    <text evidence="9">The sequence shown here is derived from an EMBL/GenBank/DDBJ whole genome shotgun (WGS) entry which is preliminary data.</text>
</comment>
<feature type="domain" description="SAM-dependent MTase RsmB/NOP-type" evidence="8">
    <location>
        <begin position="116"/>
        <end position="262"/>
    </location>
</feature>
<feature type="region of interest" description="Disordered" evidence="6">
    <location>
        <begin position="404"/>
        <end position="452"/>
    </location>
</feature>
<comment type="similarity">
    <text evidence="5">Belongs to the class I-like SAM-binding methyltransferase superfamily. RsmB/NOP family.</text>
</comment>
<dbReference type="InterPro" id="IPR001678">
    <property type="entry name" value="MeTrfase_RsmB-F_NOP2_dom"/>
</dbReference>
<keyword evidence="1 5" id="KW-0489">Methyltransferase</keyword>
<dbReference type="GO" id="GO:0008173">
    <property type="term" value="F:RNA methyltransferase activity"/>
    <property type="evidence" value="ECO:0007669"/>
    <property type="project" value="InterPro"/>
</dbReference>
<protein>
    <submittedName>
        <fullName evidence="9">NOL1/NOP2/Sun family protein</fullName>
    </submittedName>
</protein>
<dbReference type="GO" id="GO:0003723">
    <property type="term" value="F:RNA binding"/>
    <property type="evidence" value="ECO:0007669"/>
    <property type="project" value="UniProtKB-UniRule"/>
</dbReference>
<proteinExistence type="inferred from homology"/>
<feature type="region of interest" description="Disordered" evidence="6">
    <location>
        <begin position="537"/>
        <end position="588"/>
    </location>
</feature>
<evidence type="ECO:0000256" key="2">
    <source>
        <dbReference type="ARBA" id="ARBA00022679"/>
    </source>
</evidence>
<feature type="chain" id="PRO_5015711553" evidence="7">
    <location>
        <begin position="23"/>
        <end position="799"/>
    </location>
</feature>
<feature type="region of interest" description="Disordered" evidence="6">
    <location>
        <begin position="719"/>
        <end position="799"/>
    </location>
</feature>
<dbReference type="PRINTS" id="PR02008">
    <property type="entry name" value="RCMTFAMILY"/>
</dbReference>
<feature type="region of interest" description="Disordered" evidence="6">
    <location>
        <begin position="42"/>
        <end position="119"/>
    </location>
</feature>
<keyword evidence="2 5" id="KW-0808">Transferase</keyword>
<comment type="caution">
    <text evidence="5">Lacks conserved residue(s) required for the propagation of feature annotation.</text>
</comment>
<evidence type="ECO:0000256" key="4">
    <source>
        <dbReference type="ARBA" id="ARBA00022884"/>
    </source>
</evidence>
<evidence type="ECO:0000256" key="5">
    <source>
        <dbReference type="PROSITE-ProRule" id="PRU01023"/>
    </source>
</evidence>
<feature type="region of interest" description="Disordered" evidence="6">
    <location>
        <begin position="615"/>
        <end position="671"/>
    </location>
</feature>
<feature type="compositionally biased region" description="Pro residues" evidence="6">
    <location>
        <begin position="417"/>
        <end position="446"/>
    </location>
</feature>
<feature type="region of interest" description="Disordered" evidence="6">
    <location>
        <begin position="274"/>
        <end position="316"/>
    </location>
</feature>
<dbReference type="AlphaFoldDB" id="A0A2T6IGH6"/>
<dbReference type="Gene3D" id="3.40.50.150">
    <property type="entry name" value="Vaccinia Virus protein VP39"/>
    <property type="match status" value="2"/>
</dbReference>
<keyword evidence="3 5" id="KW-0949">S-adenosyl-L-methionine</keyword>
<name>A0A2T6IGH6_TOXGO</name>
<feature type="compositionally biased region" description="Basic and acidic residues" evidence="6">
    <location>
        <begin position="294"/>
        <end position="314"/>
    </location>
</feature>
<dbReference type="PROSITE" id="PS51686">
    <property type="entry name" value="SAM_MT_RSMB_NOP"/>
    <property type="match status" value="1"/>
</dbReference>
<evidence type="ECO:0000256" key="7">
    <source>
        <dbReference type="SAM" id="SignalP"/>
    </source>
</evidence>
<reference evidence="9 10" key="1">
    <citation type="journal article" date="2016" name="Nat. Commun.">
        <title>Local admixture of amplified and diversified secreted pathogenesis determinants shapes mosaic Toxoplasma gondii genomes.</title>
        <authorList>
            <person name="Lorenzi H."/>
            <person name="Khan A."/>
            <person name="Behnke M.S."/>
            <person name="Namasivayam S."/>
            <person name="Swapna L.S."/>
            <person name="Hadjithomas M."/>
            <person name="Karamycheva S."/>
            <person name="Pinney D."/>
            <person name="Brunk B.P."/>
            <person name="Ajioka J.W."/>
            <person name="Ajzenberg D."/>
            <person name="Boothroyd J.C."/>
            <person name="Boyle J.P."/>
            <person name="Darde M.L."/>
            <person name="Diaz-Miranda M.A."/>
            <person name="Dubey J.P."/>
            <person name="Fritz H.M."/>
            <person name="Gennari S.M."/>
            <person name="Gregory B.D."/>
            <person name="Kim K."/>
            <person name="Saeij J.P."/>
            <person name="Su C."/>
            <person name="White M.W."/>
            <person name="Zhu X.Q."/>
            <person name="Howe D.K."/>
            <person name="Rosenthal B.M."/>
            <person name="Grigg M.E."/>
            <person name="Parkinson J."/>
            <person name="Liu L."/>
            <person name="Kissinger J.C."/>
            <person name="Roos D.S."/>
            <person name="Sibley L.D."/>
        </authorList>
    </citation>
    <scope>NUCLEOTIDE SEQUENCE [LARGE SCALE GENOMIC DNA]</scope>
    <source>
        <strain evidence="9 10">TgCATBr9</strain>
    </source>
</reference>
<evidence type="ECO:0000313" key="10">
    <source>
        <dbReference type="Proteomes" id="UP000244488"/>
    </source>
</evidence>
<feature type="signal peptide" evidence="7">
    <location>
        <begin position="1"/>
        <end position="22"/>
    </location>
</feature>
<evidence type="ECO:0000259" key="8">
    <source>
        <dbReference type="PROSITE" id="PS51686"/>
    </source>
</evidence>
<dbReference type="InterPro" id="IPR023267">
    <property type="entry name" value="RCMT"/>
</dbReference>